<dbReference type="Gramene" id="Jr07_11250_p1">
    <property type="protein sequence ID" value="cds.Jr07_11250_p1"/>
    <property type="gene ID" value="Jr07_11250"/>
</dbReference>
<evidence type="ECO:0000256" key="1">
    <source>
        <dbReference type="ARBA" id="ARBA00004613"/>
    </source>
</evidence>
<keyword evidence="6" id="KW-0326">Glycosidase</keyword>
<dbReference type="SUPFAM" id="SSF52279">
    <property type="entry name" value="Beta-D-glucan exohydrolase, C-terminal domain"/>
    <property type="match status" value="1"/>
</dbReference>
<dbReference type="FunCoup" id="A0A2I4HX24">
    <property type="interactions" value="180"/>
</dbReference>
<evidence type="ECO:0000256" key="5">
    <source>
        <dbReference type="ARBA" id="ARBA00023180"/>
    </source>
</evidence>
<organism evidence="7 8">
    <name type="scientific">Juglans regia</name>
    <name type="common">English walnut</name>
    <dbReference type="NCBI Taxonomy" id="51240"/>
    <lineage>
        <taxon>Eukaryota</taxon>
        <taxon>Viridiplantae</taxon>
        <taxon>Streptophyta</taxon>
        <taxon>Embryophyta</taxon>
        <taxon>Tracheophyta</taxon>
        <taxon>Spermatophyta</taxon>
        <taxon>Magnoliopsida</taxon>
        <taxon>eudicotyledons</taxon>
        <taxon>Gunneridae</taxon>
        <taxon>Pentapetalae</taxon>
        <taxon>rosids</taxon>
        <taxon>fabids</taxon>
        <taxon>Fagales</taxon>
        <taxon>Juglandaceae</taxon>
        <taxon>Juglans</taxon>
    </lineage>
</organism>
<accession>A0A2I4HX24</accession>
<dbReference type="Proteomes" id="UP000235220">
    <property type="component" value="Chromosome 7"/>
</dbReference>
<dbReference type="GO" id="GO:0046556">
    <property type="term" value="F:alpha-L-arabinofuranosidase activity"/>
    <property type="evidence" value="ECO:0000318"/>
    <property type="project" value="GO_Central"/>
</dbReference>
<dbReference type="Pfam" id="PF00933">
    <property type="entry name" value="Glyco_hydro_3"/>
    <property type="match status" value="1"/>
</dbReference>
<dbReference type="KEGG" id="jre:108989129"/>
<dbReference type="FunFam" id="3.40.50.1700:FF:000001">
    <property type="entry name" value="probable beta-D-xylosidase 2"/>
    <property type="match status" value="1"/>
</dbReference>
<dbReference type="Gene3D" id="3.20.20.300">
    <property type="entry name" value="Glycoside hydrolase, family 3, N-terminal domain"/>
    <property type="match status" value="1"/>
</dbReference>
<dbReference type="GO" id="GO:0009044">
    <property type="term" value="F:xylan 1,4-beta-xylosidase activity"/>
    <property type="evidence" value="ECO:0000318"/>
    <property type="project" value="GO_Central"/>
</dbReference>
<evidence type="ECO:0000313" key="8">
    <source>
        <dbReference type="RefSeq" id="XP_018818188.1"/>
    </source>
</evidence>
<dbReference type="Pfam" id="PF01915">
    <property type="entry name" value="Glyco_hydro_3_C"/>
    <property type="match status" value="1"/>
</dbReference>
<dbReference type="InterPro" id="IPR036881">
    <property type="entry name" value="Glyco_hydro_3_C_sf"/>
</dbReference>
<protein>
    <submittedName>
        <fullName evidence="8">Beta-D-xylosidase isoform X1</fullName>
    </submittedName>
</protein>
<evidence type="ECO:0000256" key="4">
    <source>
        <dbReference type="ARBA" id="ARBA00022801"/>
    </source>
</evidence>
<dbReference type="PANTHER" id="PTHR42721:SF8">
    <property type="entry name" value="BETA-D-XYLOSIDASE 1"/>
    <property type="match status" value="1"/>
</dbReference>
<evidence type="ECO:0000256" key="2">
    <source>
        <dbReference type="ARBA" id="ARBA00022525"/>
    </source>
</evidence>
<dbReference type="InterPro" id="IPR002772">
    <property type="entry name" value="Glyco_hydro_3_C"/>
</dbReference>
<dbReference type="FunFam" id="3.20.20.300:FF:000004">
    <property type="entry name" value="probable beta-D-xylosidase 7"/>
    <property type="match status" value="1"/>
</dbReference>
<dbReference type="InterPro" id="IPR001764">
    <property type="entry name" value="Glyco_hydro_3_N"/>
</dbReference>
<dbReference type="GO" id="GO:0031222">
    <property type="term" value="P:arabinan catabolic process"/>
    <property type="evidence" value="ECO:0000318"/>
    <property type="project" value="GO_Central"/>
</dbReference>
<dbReference type="SUPFAM" id="SSF51445">
    <property type="entry name" value="(Trans)glycosidases"/>
    <property type="match status" value="1"/>
</dbReference>
<dbReference type="Gene3D" id="3.40.50.1700">
    <property type="entry name" value="Glycoside hydrolase family 3 C-terminal domain"/>
    <property type="match status" value="1"/>
</dbReference>
<dbReference type="AlphaFoldDB" id="A0A2I4HX24"/>
<dbReference type="InterPro" id="IPR013783">
    <property type="entry name" value="Ig-like_fold"/>
</dbReference>
<keyword evidence="7" id="KW-1185">Reference proteome</keyword>
<dbReference type="Pfam" id="PF14310">
    <property type="entry name" value="Fn3-like"/>
    <property type="match status" value="1"/>
</dbReference>
<dbReference type="InterPro" id="IPR044993">
    <property type="entry name" value="BXL"/>
</dbReference>
<evidence type="ECO:0000256" key="6">
    <source>
        <dbReference type="ARBA" id="ARBA00023295"/>
    </source>
</evidence>
<dbReference type="GeneID" id="108989129"/>
<keyword evidence="2" id="KW-0964">Secreted</keyword>
<sequence length="784" mass="85477">MAHNKMKPSFTFFPVLLLLLTLFSLSFSAIEAARSLFACNPQEALTRNLGFCKASLPIHVRVRDLIGRLTLQEKITLLVNNAAPVPRLGIQRYEWWSEALHGVSNVGPGVKFGGAIPAATSFPQVITTAAAFNESLWKKIGEVVSDEARAMYNEGTAGLTYWSPNVNIFRDPRWGRGQETPGEDPLLASKYAARYVQGLQGNGIAGDRLKVAACCKHYTAYDVDNWKGVDRFHFNARVSQQDLEDTYNVPFKACVLEGKVASIMCSYNQVNGKPTCADPHLLKDIVRGQWHLNGYIVSDCDSVQVLYEQQHYTALPEEAAADSIKSGLDLDCGPFLAVHTEQAVRRGLLSEVDVNNALSNTIAVQMRLGMFDGDRSAHPFERLGSKDVCTPAHQQLALEAARQGIVLLKNHGSSLPLSTKTHRTVAVIGPNSDVTVTMIGNYAGVACGYTSPLQGIGRYARTIHQVGCVNVACNGVQGFEEAEAAARQADATVLVMGLDQSIEAEFRDRVGLLLPGHQQELVSRVSKASRGPTVLVLMSGGPIDVSFAKYDPKISAILWAGYPGQAGGAAIADVLFGTTNPGGKLPMTWYPEGYVARLPMTIMDMRANPSKGYPGRTYRFYKGPVVFPFGYGLSYTKFNMGLAYAPKDITVTVPHALRNSSMISNGVKIKHMTNCDELIVPVHIDVKNTGTLDGSHSLLLFSTPPPGTQWFTNKQLIGFEKVNVAVGSKQRVKIDVHVCKHLSVVDKYGIRKIPMGEHKLQIGDDLEHLISVQASLEDINPTRP</sequence>
<dbReference type="GO" id="GO:0045493">
    <property type="term" value="P:xylan catabolic process"/>
    <property type="evidence" value="ECO:0000318"/>
    <property type="project" value="GO_Central"/>
</dbReference>
<reference evidence="8" key="1">
    <citation type="submission" date="2025-08" db="UniProtKB">
        <authorList>
            <consortium name="RefSeq"/>
        </authorList>
    </citation>
    <scope>IDENTIFICATION</scope>
    <source>
        <tissue evidence="8">Leaves</tissue>
    </source>
</reference>
<dbReference type="PRINTS" id="PR00133">
    <property type="entry name" value="GLHYDRLASE3"/>
</dbReference>
<evidence type="ECO:0000313" key="7">
    <source>
        <dbReference type="Proteomes" id="UP000235220"/>
    </source>
</evidence>
<dbReference type="InterPro" id="IPR036962">
    <property type="entry name" value="Glyco_hydro_3_N_sf"/>
</dbReference>
<dbReference type="GO" id="GO:0005576">
    <property type="term" value="C:extracellular region"/>
    <property type="evidence" value="ECO:0007669"/>
    <property type="project" value="UniProtKB-SubCell"/>
</dbReference>
<name>A0A2I4HX24_JUGRE</name>
<dbReference type="SMART" id="SM01217">
    <property type="entry name" value="Fn3_like"/>
    <property type="match status" value="1"/>
</dbReference>
<keyword evidence="4" id="KW-0378">Hydrolase</keyword>
<dbReference type="InterPro" id="IPR026891">
    <property type="entry name" value="Fn3-like"/>
</dbReference>
<dbReference type="OrthoDB" id="47059at2759"/>
<dbReference type="PANTHER" id="PTHR42721">
    <property type="entry name" value="SUGAR HYDROLASE-RELATED"/>
    <property type="match status" value="1"/>
</dbReference>
<gene>
    <name evidence="8" type="primary">LOC108989129</name>
</gene>
<keyword evidence="3" id="KW-0732">Signal</keyword>
<dbReference type="InterPro" id="IPR017853">
    <property type="entry name" value="GH"/>
</dbReference>
<dbReference type="RefSeq" id="XP_018818188.1">
    <property type="nucleotide sequence ID" value="XM_018962643.2"/>
</dbReference>
<dbReference type="Gene3D" id="2.60.40.10">
    <property type="entry name" value="Immunoglobulins"/>
    <property type="match status" value="1"/>
</dbReference>
<evidence type="ECO:0000256" key="3">
    <source>
        <dbReference type="ARBA" id="ARBA00022729"/>
    </source>
</evidence>
<proteinExistence type="predicted"/>
<comment type="subcellular location">
    <subcellularLocation>
        <location evidence="1">Secreted</location>
    </subcellularLocation>
</comment>
<keyword evidence="5" id="KW-0325">Glycoprotein</keyword>